<accession>A0A1F6EXP4</accession>
<feature type="transmembrane region" description="Helical" evidence="1">
    <location>
        <begin position="83"/>
        <end position="101"/>
    </location>
</feature>
<evidence type="ECO:0008006" key="4">
    <source>
        <dbReference type="Google" id="ProtNLM"/>
    </source>
</evidence>
<keyword evidence="1" id="KW-1133">Transmembrane helix</keyword>
<dbReference type="EMBL" id="MFLW01000012">
    <property type="protein sequence ID" value="OGG78353.1"/>
    <property type="molecule type" value="Genomic_DNA"/>
</dbReference>
<reference evidence="2 3" key="1">
    <citation type="journal article" date="2016" name="Nat. Commun.">
        <title>Thousands of microbial genomes shed light on interconnected biogeochemical processes in an aquifer system.</title>
        <authorList>
            <person name="Anantharaman K."/>
            <person name="Brown C.T."/>
            <person name="Hug L.A."/>
            <person name="Sharon I."/>
            <person name="Castelle C.J."/>
            <person name="Probst A.J."/>
            <person name="Thomas B.C."/>
            <person name="Singh A."/>
            <person name="Wilkins M.J."/>
            <person name="Karaoz U."/>
            <person name="Brodie E.L."/>
            <person name="Williams K.H."/>
            <person name="Hubbard S.S."/>
            <person name="Banfield J.F."/>
        </authorList>
    </citation>
    <scope>NUCLEOTIDE SEQUENCE [LARGE SCALE GENOMIC DNA]</scope>
</reference>
<protein>
    <recommendedName>
        <fullName evidence="4">DUF1761 domain-containing protein</fullName>
    </recommendedName>
</protein>
<dbReference type="Proteomes" id="UP000178811">
    <property type="component" value="Unassembled WGS sequence"/>
</dbReference>
<proteinExistence type="predicted"/>
<keyword evidence="1" id="KW-0812">Transmembrane</keyword>
<evidence type="ECO:0000313" key="2">
    <source>
        <dbReference type="EMBL" id="OGG78353.1"/>
    </source>
</evidence>
<feature type="transmembrane region" description="Helical" evidence="1">
    <location>
        <begin position="56"/>
        <end position="77"/>
    </location>
</feature>
<name>A0A1F6EXP4_9BACT</name>
<evidence type="ECO:0000256" key="1">
    <source>
        <dbReference type="SAM" id="Phobius"/>
    </source>
</evidence>
<dbReference type="InterPro" id="IPR013879">
    <property type="entry name" value="DUF1761"/>
</dbReference>
<organism evidence="2 3">
    <name type="scientific">Candidatus Kaiserbacteria bacterium RIFCSPLOWO2_01_FULL_52_12b</name>
    <dbReference type="NCBI Taxonomy" id="1798509"/>
    <lineage>
        <taxon>Bacteria</taxon>
        <taxon>Candidatus Kaiseribacteriota</taxon>
    </lineage>
</organism>
<feature type="transmembrane region" description="Helical" evidence="1">
    <location>
        <begin position="6"/>
        <end position="25"/>
    </location>
</feature>
<dbReference type="Pfam" id="PF08570">
    <property type="entry name" value="DUF1761"/>
    <property type="match status" value="1"/>
</dbReference>
<dbReference type="AlphaFoldDB" id="A0A1F6EXP4"/>
<feature type="transmembrane region" description="Helical" evidence="1">
    <location>
        <begin position="121"/>
        <end position="144"/>
    </location>
</feature>
<sequence length="145" mass="16386">MFAIINPWAALVAAVAAYLVGWAWYSPLLWQKPWMAARGDTGENWEAEGKKEMPKIMFYGFVNTLLMSFTIAVLLTLTGATTLVMSLQVALLFCFGLVVTVKFNDLLYTSNPPHWGRRAQLLFLIDSGYLIALFIIVTTILWWMS</sequence>
<keyword evidence="1" id="KW-0472">Membrane</keyword>
<comment type="caution">
    <text evidence="2">The sequence shown here is derived from an EMBL/GenBank/DDBJ whole genome shotgun (WGS) entry which is preliminary data.</text>
</comment>
<evidence type="ECO:0000313" key="3">
    <source>
        <dbReference type="Proteomes" id="UP000178811"/>
    </source>
</evidence>
<gene>
    <name evidence="2" type="ORF">A3A36_00025</name>
</gene>